<proteinExistence type="predicted"/>
<evidence type="ECO:0000256" key="1">
    <source>
        <dbReference type="SAM" id="MobiDB-lite"/>
    </source>
</evidence>
<feature type="compositionally biased region" description="Basic and acidic residues" evidence="1">
    <location>
        <begin position="260"/>
        <end position="271"/>
    </location>
</feature>
<sequence>MNRYQPEGQVFRLSETNPQGWETRIWQHEDDAVVYTHDFPLELRHVEMDFDGRSVTSSQPRVIMLDPEAETAADWAIEHGFDVERPGATAVLLDQWGWMFRDRQEVARAVACINTDYHVILISTDGRYKTTIFAPDQDASWVGVSSKGFMCWFQPSPRKNAKRHDVAVDDYSDQEIRSLMDWNPYGRPTEDVAIEPVDYDMSEWVGIDDVEELRLLLSAGLRYLPSDRITHSSSRAASDNANEDLTELASSDPSPPPPTPDHDVVERDRAGRPPCEPQQADWPGINVAGDAINARDIMASENCEPLSPSGVALRLPPGLEPVFDHSVLHSQHSLGTRDASTHVDPATSPVLGLAFDDEPVSITNATFEPSSRIVAESGDLSPSSCDPSATTRLAHEGVAVESLPMNEPERPLGTIPEGHTSEAPMFDAQAELALALAENSVPADPYDSNDGIIEPVTRIPTSEVPEPGHGEPAPVIQITYPVATPAKKLCISEKLSCRQRYNAQSQLADKRVHLWGAGKVPSKNGRVIIQIRRTCPFRDIDNFSKALPGEDCNSSLGLVVLLPERLPSFPQGGVGSVSPAQEFGLMFRHVPFWMRSEVGKAYADCAFDAGGLPKLTAAFNTVMGYVTPILDEQTSRESALGWHPGPISSPGIKLTLVPTHRRGAYAGDAAVKKRVQAALSALSTDNVRNVLVFNAWHSPHYSTSPALGAAIKAIEAKGWTRPFHQVAVHVPVEADVVINSRRMAESAMGFEPYESPARPVVNITDGDSEAIVNYSAIKAARTRIQAAATTNT</sequence>
<dbReference type="AlphaFoldDB" id="A0A2V0RAC4"/>
<name>A0A2V0RAC4_9ZZZZ</name>
<protein>
    <submittedName>
        <fullName evidence="2">Uncharacterized protein</fullName>
    </submittedName>
</protein>
<comment type="caution">
    <text evidence="2">The sequence shown here is derived from an EMBL/GenBank/DDBJ whole genome shotgun (WGS) entry which is preliminary data.</text>
</comment>
<reference evidence="2" key="1">
    <citation type="submission" date="2017-04" db="EMBL/GenBank/DDBJ databases">
        <title>Unveiling RNA virosphere associated with marine microorganisms.</title>
        <authorList>
            <person name="Urayama S."/>
            <person name="Takaki Y."/>
            <person name="Nishi S."/>
            <person name="Yoshida Y."/>
            <person name="Deguchi S."/>
            <person name="Takai K."/>
            <person name="Nunoura T."/>
        </authorList>
    </citation>
    <scope>NUCLEOTIDE SEQUENCE</scope>
</reference>
<evidence type="ECO:0000313" key="2">
    <source>
        <dbReference type="EMBL" id="GBH22283.1"/>
    </source>
</evidence>
<organism evidence="2">
    <name type="scientific">viral metagenome</name>
    <dbReference type="NCBI Taxonomy" id="1070528"/>
    <lineage>
        <taxon>unclassified sequences</taxon>
        <taxon>metagenomes</taxon>
        <taxon>organismal metagenomes</taxon>
    </lineage>
</organism>
<accession>A0A2V0RAC4</accession>
<feature type="region of interest" description="Disordered" evidence="1">
    <location>
        <begin position="231"/>
        <end position="284"/>
    </location>
</feature>
<dbReference type="EMBL" id="BDQB01000173">
    <property type="protein sequence ID" value="GBH22283.1"/>
    <property type="molecule type" value="Genomic_RNA"/>
</dbReference>
<feature type="compositionally biased region" description="Polar residues" evidence="1">
    <location>
        <begin position="231"/>
        <end position="240"/>
    </location>
</feature>